<evidence type="ECO:0000313" key="3">
    <source>
        <dbReference type="Proteomes" id="UP001500392"/>
    </source>
</evidence>
<accession>A0ABP7W6D1</accession>
<dbReference type="InterPro" id="IPR016181">
    <property type="entry name" value="Acyl_CoA_acyltransferase"/>
</dbReference>
<dbReference type="PROSITE" id="PS51186">
    <property type="entry name" value="GNAT"/>
    <property type="match status" value="1"/>
</dbReference>
<sequence>MAFIATLQEEGQETQIGVSRFAPNNKEDVREMALTIADSWQKQGLGKLLCEKLFEFAKDHGVKKLYSVELADNQAMHDLARELGMTATTDKDDAKQVIYSLTL</sequence>
<protein>
    <recommendedName>
        <fullName evidence="1">N-acetyltransferase domain-containing protein</fullName>
    </recommendedName>
</protein>
<reference evidence="3" key="1">
    <citation type="journal article" date="2019" name="Int. J. Syst. Evol. Microbiol.">
        <title>The Global Catalogue of Microorganisms (GCM) 10K type strain sequencing project: providing services to taxonomists for standard genome sequencing and annotation.</title>
        <authorList>
            <consortium name="The Broad Institute Genomics Platform"/>
            <consortium name="The Broad Institute Genome Sequencing Center for Infectious Disease"/>
            <person name="Wu L."/>
            <person name="Ma J."/>
        </authorList>
    </citation>
    <scope>NUCLEOTIDE SEQUENCE [LARGE SCALE GENOMIC DNA]</scope>
    <source>
        <strain evidence="3">JCM 17304</strain>
    </source>
</reference>
<comment type="caution">
    <text evidence="2">The sequence shown here is derived from an EMBL/GenBank/DDBJ whole genome shotgun (WGS) entry which is preliminary data.</text>
</comment>
<dbReference type="InterPro" id="IPR000182">
    <property type="entry name" value="GNAT_dom"/>
</dbReference>
<keyword evidence="3" id="KW-1185">Reference proteome</keyword>
<evidence type="ECO:0000259" key="1">
    <source>
        <dbReference type="PROSITE" id="PS51186"/>
    </source>
</evidence>
<organism evidence="2 3">
    <name type="scientific">Zhongshania borealis</name>
    <dbReference type="NCBI Taxonomy" id="889488"/>
    <lineage>
        <taxon>Bacteria</taxon>
        <taxon>Pseudomonadati</taxon>
        <taxon>Pseudomonadota</taxon>
        <taxon>Gammaproteobacteria</taxon>
        <taxon>Cellvibrionales</taxon>
        <taxon>Spongiibacteraceae</taxon>
        <taxon>Zhongshania</taxon>
    </lineage>
</organism>
<dbReference type="Gene3D" id="3.40.630.30">
    <property type="match status" value="1"/>
</dbReference>
<dbReference type="EMBL" id="BAABDM010000001">
    <property type="protein sequence ID" value="GAA4082108.1"/>
    <property type="molecule type" value="Genomic_DNA"/>
</dbReference>
<evidence type="ECO:0000313" key="2">
    <source>
        <dbReference type="EMBL" id="GAA4082108.1"/>
    </source>
</evidence>
<proteinExistence type="predicted"/>
<feature type="domain" description="N-acetyltransferase" evidence="1">
    <location>
        <begin position="1"/>
        <end position="103"/>
    </location>
</feature>
<dbReference type="Pfam" id="PF00583">
    <property type="entry name" value="Acetyltransf_1"/>
    <property type="match status" value="1"/>
</dbReference>
<gene>
    <name evidence="2" type="ORF">GCM10022414_00660</name>
</gene>
<dbReference type="CDD" id="cd04301">
    <property type="entry name" value="NAT_SF"/>
    <property type="match status" value="1"/>
</dbReference>
<dbReference type="Proteomes" id="UP001500392">
    <property type="component" value="Unassembled WGS sequence"/>
</dbReference>
<dbReference type="SUPFAM" id="SSF55729">
    <property type="entry name" value="Acyl-CoA N-acyltransferases (Nat)"/>
    <property type="match status" value="1"/>
</dbReference>
<name>A0ABP7W6D1_9GAMM</name>